<evidence type="ECO:0000256" key="8">
    <source>
        <dbReference type="ARBA" id="ARBA00023235"/>
    </source>
</evidence>
<evidence type="ECO:0000313" key="12">
    <source>
        <dbReference type="Proteomes" id="UP000050901"/>
    </source>
</evidence>
<dbReference type="PATRIC" id="fig|1423771.3.peg.1396"/>
<comment type="pathway">
    <text evidence="2 9">Amino-acid biosynthesis; L-tryptophan biosynthesis; L-tryptophan from chorismate: step 3/5.</text>
</comment>
<evidence type="ECO:0000313" key="11">
    <source>
        <dbReference type="EMBL" id="KRL23624.1"/>
    </source>
</evidence>
<keyword evidence="8 9" id="KW-0413">Isomerase</keyword>
<accession>A0A0R1P588</accession>
<comment type="similarity">
    <text evidence="9">Belongs to the TrpF family.</text>
</comment>
<dbReference type="Pfam" id="PF00697">
    <property type="entry name" value="PRAI"/>
    <property type="match status" value="1"/>
</dbReference>
<evidence type="ECO:0000256" key="2">
    <source>
        <dbReference type="ARBA" id="ARBA00004664"/>
    </source>
</evidence>
<keyword evidence="7 9" id="KW-0057">Aromatic amino acid biosynthesis</keyword>
<gene>
    <name evidence="9" type="primary">trpF</name>
    <name evidence="11" type="ORF">FC47_GL001383</name>
</gene>
<keyword evidence="6 9" id="KW-0822">Tryptophan biosynthesis</keyword>
<dbReference type="CDD" id="cd00405">
    <property type="entry name" value="PRAI"/>
    <property type="match status" value="1"/>
</dbReference>
<sequence length="239" mass="26107">MKETKEETKMIKQLYSIIQLDEAIKTMEAGADNIGLVPMQMGGVPAHRVPLYRVDQIHEECRLRGVKMVLIMLTNDPDEMIDLAKRLQPEILHVAGDGYTADEEFAKHLKEVAPDTELMQAVLVDGEGAIERAKKVDPFVDYILLDSGLAPDTGIGASGQTHDWNIDAEIVKSVNAKVIEAGGLGPDNVADAIKKIRPYGVDSLTKTSIKYDHGNMEKDIPKVKAFCEAADQAAAELGL</sequence>
<dbReference type="InterPro" id="IPR013785">
    <property type="entry name" value="Aldolase_TIM"/>
</dbReference>
<dbReference type="HAMAP" id="MF_00135">
    <property type="entry name" value="PRAI"/>
    <property type="match status" value="1"/>
</dbReference>
<comment type="caution">
    <text evidence="11">The sequence shown here is derived from an EMBL/GenBank/DDBJ whole genome shotgun (WGS) entry which is preliminary data.</text>
</comment>
<evidence type="ECO:0000256" key="3">
    <source>
        <dbReference type="ARBA" id="ARBA00012572"/>
    </source>
</evidence>
<dbReference type="Gene3D" id="3.20.20.70">
    <property type="entry name" value="Aldolase class I"/>
    <property type="match status" value="1"/>
</dbReference>
<evidence type="ECO:0000259" key="10">
    <source>
        <dbReference type="Pfam" id="PF00697"/>
    </source>
</evidence>
<dbReference type="InterPro" id="IPR044643">
    <property type="entry name" value="TrpF_fam"/>
</dbReference>
<evidence type="ECO:0000256" key="6">
    <source>
        <dbReference type="ARBA" id="ARBA00022822"/>
    </source>
</evidence>
<protein>
    <recommendedName>
        <fullName evidence="4 9">N-(5'-phosphoribosyl)anthranilate isomerase</fullName>
        <shortName evidence="9">PRAI</shortName>
        <ecNumber evidence="3 9">5.3.1.24</ecNumber>
    </recommendedName>
</protein>
<dbReference type="GO" id="GO:0004640">
    <property type="term" value="F:phosphoribosylanthranilate isomerase activity"/>
    <property type="evidence" value="ECO:0007669"/>
    <property type="project" value="UniProtKB-UniRule"/>
</dbReference>
<dbReference type="InterPro" id="IPR011060">
    <property type="entry name" value="RibuloseP-bd_barrel"/>
</dbReference>
<evidence type="ECO:0000256" key="7">
    <source>
        <dbReference type="ARBA" id="ARBA00023141"/>
    </source>
</evidence>
<evidence type="ECO:0000256" key="1">
    <source>
        <dbReference type="ARBA" id="ARBA00001164"/>
    </source>
</evidence>
<dbReference type="EMBL" id="AZEQ01000031">
    <property type="protein sequence ID" value="KRL23624.1"/>
    <property type="molecule type" value="Genomic_DNA"/>
</dbReference>
<proteinExistence type="inferred from homology"/>
<dbReference type="InterPro" id="IPR001240">
    <property type="entry name" value="PRAI_dom"/>
</dbReference>
<dbReference type="PANTHER" id="PTHR42894:SF1">
    <property type="entry name" value="N-(5'-PHOSPHORIBOSYL)ANTHRANILATE ISOMERASE"/>
    <property type="match status" value="1"/>
</dbReference>
<dbReference type="Proteomes" id="UP000050901">
    <property type="component" value="Unassembled WGS sequence"/>
</dbReference>
<reference evidence="11 12" key="1">
    <citation type="journal article" date="2015" name="Genome Announc.">
        <title>Expanding the biotechnology potential of lactobacilli through comparative genomics of 213 strains and associated genera.</title>
        <authorList>
            <person name="Sun Z."/>
            <person name="Harris H.M."/>
            <person name="McCann A."/>
            <person name="Guo C."/>
            <person name="Argimon S."/>
            <person name="Zhang W."/>
            <person name="Yang X."/>
            <person name="Jeffery I.B."/>
            <person name="Cooney J.C."/>
            <person name="Kagawa T.F."/>
            <person name="Liu W."/>
            <person name="Song Y."/>
            <person name="Salvetti E."/>
            <person name="Wrobel A."/>
            <person name="Rasinkangas P."/>
            <person name="Parkhill J."/>
            <person name="Rea M.C."/>
            <person name="O'Sullivan O."/>
            <person name="Ritari J."/>
            <person name="Douillard F.P."/>
            <person name="Paul Ross R."/>
            <person name="Yang R."/>
            <person name="Briner A.E."/>
            <person name="Felis G.E."/>
            <person name="de Vos W.M."/>
            <person name="Barrangou R."/>
            <person name="Klaenhammer T.R."/>
            <person name="Caufield P.W."/>
            <person name="Cui Y."/>
            <person name="Zhang H."/>
            <person name="O'Toole P.W."/>
        </authorList>
    </citation>
    <scope>NUCLEOTIDE SEQUENCE [LARGE SCALE GENOMIC DNA]</scope>
    <source>
        <strain evidence="11 12">DSM 13345</strain>
    </source>
</reference>
<dbReference type="AlphaFoldDB" id="A0A0R1P588"/>
<dbReference type="EC" id="5.3.1.24" evidence="3 9"/>
<evidence type="ECO:0000256" key="4">
    <source>
        <dbReference type="ARBA" id="ARBA00022272"/>
    </source>
</evidence>
<evidence type="ECO:0000256" key="5">
    <source>
        <dbReference type="ARBA" id="ARBA00022605"/>
    </source>
</evidence>
<comment type="catalytic activity">
    <reaction evidence="1 9">
        <text>N-(5-phospho-beta-D-ribosyl)anthranilate = 1-(2-carboxyphenylamino)-1-deoxy-D-ribulose 5-phosphate</text>
        <dbReference type="Rhea" id="RHEA:21540"/>
        <dbReference type="ChEBI" id="CHEBI:18277"/>
        <dbReference type="ChEBI" id="CHEBI:58613"/>
        <dbReference type="EC" id="5.3.1.24"/>
    </reaction>
</comment>
<keyword evidence="5 9" id="KW-0028">Amino-acid biosynthesis</keyword>
<dbReference type="GO" id="GO:0000162">
    <property type="term" value="P:L-tryptophan biosynthetic process"/>
    <property type="evidence" value="ECO:0007669"/>
    <property type="project" value="UniProtKB-UniRule"/>
</dbReference>
<dbReference type="PANTHER" id="PTHR42894">
    <property type="entry name" value="N-(5'-PHOSPHORIBOSYL)ANTHRANILATE ISOMERASE"/>
    <property type="match status" value="1"/>
</dbReference>
<organism evidence="11 12">
    <name type="scientific">Limosilactobacillus mucosae DSM 13345</name>
    <dbReference type="NCBI Taxonomy" id="1423771"/>
    <lineage>
        <taxon>Bacteria</taxon>
        <taxon>Bacillati</taxon>
        <taxon>Bacillota</taxon>
        <taxon>Bacilli</taxon>
        <taxon>Lactobacillales</taxon>
        <taxon>Lactobacillaceae</taxon>
        <taxon>Limosilactobacillus</taxon>
    </lineage>
</organism>
<dbReference type="SUPFAM" id="SSF51366">
    <property type="entry name" value="Ribulose-phoshate binding barrel"/>
    <property type="match status" value="1"/>
</dbReference>
<dbReference type="UniPathway" id="UPA00035">
    <property type="reaction ID" value="UER00042"/>
</dbReference>
<feature type="domain" description="N-(5'phosphoribosyl) anthranilate isomerase (PRAI)" evidence="10">
    <location>
        <begin position="56"/>
        <end position="227"/>
    </location>
</feature>
<name>A0A0R1P588_LIMMU</name>
<evidence type="ECO:0000256" key="9">
    <source>
        <dbReference type="HAMAP-Rule" id="MF_00135"/>
    </source>
</evidence>